<gene>
    <name evidence="1" type="ORF">FC43_GL001103</name>
</gene>
<accession>A0A0R1UE32</accession>
<dbReference type="EMBL" id="AZFK01000018">
    <property type="protein sequence ID" value="KRL91681.1"/>
    <property type="molecule type" value="Genomic_DNA"/>
</dbReference>
<protein>
    <submittedName>
        <fullName evidence="1">Uncharacterized protein</fullName>
    </submittedName>
</protein>
<reference evidence="1 2" key="1">
    <citation type="journal article" date="2015" name="Genome Announc.">
        <title>Expanding the biotechnology potential of lactobacilli through comparative genomics of 213 strains and associated genera.</title>
        <authorList>
            <person name="Sun Z."/>
            <person name="Harris H.M."/>
            <person name="McCann A."/>
            <person name="Guo C."/>
            <person name="Argimon S."/>
            <person name="Zhang W."/>
            <person name="Yang X."/>
            <person name="Jeffery I.B."/>
            <person name="Cooney J.C."/>
            <person name="Kagawa T.F."/>
            <person name="Liu W."/>
            <person name="Song Y."/>
            <person name="Salvetti E."/>
            <person name="Wrobel A."/>
            <person name="Rasinkangas P."/>
            <person name="Parkhill J."/>
            <person name="Rea M.C."/>
            <person name="O'Sullivan O."/>
            <person name="Ritari J."/>
            <person name="Douillard F.P."/>
            <person name="Paul Ross R."/>
            <person name="Yang R."/>
            <person name="Briner A.E."/>
            <person name="Felis G.E."/>
            <person name="de Vos W.M."/>
            <person name="Barrangou R."/>
            <person name="Klaenhammer T.R."/>
            <person name="Caufield P.W."/>
            <person name="Cui Y."/>
            <person name="Zhang H."/>
            <person name="O'Toole P.W."/>
        </authorList>
    </citation>
    <scope>NUCLEOTIDE SEQUENCE [LARGE SCALE GENOMIC DNA]</scope>
    <source>
        <strain evidence="1 2">DSM 15946</strain>
    </source>
</reference>
<dbReference type="PATRIC" id="fig|1423760.3.peg.1168"/>
<proteinExistence type="predicted"/>
<dbReference type="RefSeq" id="WP_056954110.1">
    <property type="nucleotide sequence ID" value="NZ_AZFK01000018.1"/>
</dbReference>
<sequence>MITTGPKTCIICGRPRSASECLKHRNDLLGIAFTICKECANECADFSDETSVINICRLANLPFVHDIYYKLVRDTDRPNFSLYMQKIAPYKKFIDYNDSVFDSVENTQPVEQIEVTDKIIVRWGDGLTPEKYAYLEKALQSLLDIKPATTVLEINRYVQNIKLKESFDQALSDGDYRAISQLRKAYEEDLKSLGLDAVLSSKDNSSKNIGQKIRDVEMTRPIPERDEYKDAAKIEAYIDKWFVTNMKRNFGLASEEEQEALYENERAPQQDEG</sequence>
<evidence type="ECO:0000313" key="2">
    <source>
        <dbReference type="Proteomes" id="UP000050816"/>
    </source>
</evidence>
<organism evidence="1 2">
    <name type="scientific">Limosilactobacillus ingluviei DSM 15946</name>
    <dbReference type="NCBI Taxonomy" id="1423760"/>
    <lineage>
        <taxon>Bacteria</taxon>
        <taxon>Bacillati</taxon>
        <taxon>Bacillota</taxon>
        <taxon>Bacilli</taxon>
        <taxon>Lactobacillales</taxon>
        <taxon>Lactobacillaceae</taxon>
        <taxon>Limosilactobacillus</taxon>
    </lineage>
</organism>
<comment type="caution">
    <text evidence="1">The sequence shown here is derived from an EMBL/GenBank/DDBJ whole genome shotgun (WGS) entry which is preliminary data.</text>
</comment>
<name>A0A0R1UE32_9LACO</name>
<dbReference type="AlphaFoldDB" id="A0A0R1UE32"/>
<evidence type="ECO:0000313" key="1">
    <source>
        <dbReference type="EMBL" id="KRL91681.1"/>
    </source>
</evidence>
<dbReference type="Proteomes" id="UP000050816">
    <property type="component" value="Unassembled WGS sequence"/>
</dbReference>